<dbReference type="GO" id="GO:0004531">
    <property type="term" value="F:deoxyribonuclease II activity"/>
    <property type="evidence" value="ECO:0007669"/>
    <property type="project" value="InterPro"/>
</dbReference>
<reference evidence="3" key="1">
    <citation type="submission" date="2023-06" db="EMBL/GenBank/DDBJ databases">
        <authorList>
            <person name="Delattre M."/>
        </authorList>
    </citation>
    <scope>NUCLEOTIDE SEQUENCE</scope>
    <source>
        <strain evidence="3">AF72</strain>
    </source>
</reference>
<protein>
    <submittedName>
        <fullName evidence="3">Uncharacterized protein</fullName>
    </submittedName>
</protein>
<sequence>MSSFQFAILFLLALEVSAEFNCRNERNEPVDWFAVYKMPIYQDTSANGIKDGLAFYYLDSNDPTTLRPSPNNLNSSQQPIAYTLQQLYDKNGDLSVFSVMYNDEPYEESESAKKRKKRATVQKGHTKGVVFSDQTSGIWLVHSVPAFPPPDHYKYPNSGTIYGQTMLCISFDYSELAKIGTQLYYNHPDIYHSNLPTAMIATNPDLALVIGGKYMKEINHLDCQAQYAVKDAMSIHVGLTGEFSYTKDHTKMARSSQPTKPYVCIGDINRMTSQFSRGGGTLCLLDQNLWQAFDVITTENVCPV</sequence>
<keyword evidence="2" id="KW-0378">Hydrolase</keyword>
<proteinExistence type="inferred from homology"/>
<dbReference type="CDD" id="cd09120">
    <property type="entry name" value="PLDc_DNaseII_1"/>
    <property type="match status" value="1"/>
</dbReference>
<dbReference type="PANTHER" id="PTHR10858">
    <property type="entry name" value="DEOXYRIBONUCLEASE II"/>
    <property type="match status" value="1"/>
</dbReference>
<comment type="caution">
    <text evidence="3">The sequence shown here is derived from an EMBL/GenBank/DDBJ whole genome shotgun (WGS) entry which is preliminary data.</text>
</comment>
<evidence type="ECO:0000313" key="4">
    <source>
        <dbReference type="Proteomes" id="UP001177023"/>
    </source>
</evidence>
<name>A0AA36D0L5_9BILA</name>
<dbReference type="AlphaFoldDB" id="A0AA36D0L5"/>
<dbReference type="PANTHER" id="PTHR10858:SF31">
    <property type="entry name" value="DEOXYRIBONUCLEASE-2"/>
    <property type="match status" value="1"/>
</dbReference>
<keyword evidence="4" id="KW-1185">Reference proteome</keyword>
<dbReference type="Proteomes" id="UP001177023">
    <property type="component" value="Unassembled WGS sequence"/>
</dbReference>
<dbReference type="Pfam" id="PF03265">
    <property type="entry name" value="DNase_II"/>
    <property type="match status" value="2"/>
</dbReference>
<comment type="similarity">
    <text evidence="1">Belongs to the DNase II family.</text>
</comment>
<dbReference type="EMBL" id="CATQJA010002654">
    <property type="protein sequence ID" value="CAJ0578526.1"/>
    <property type="molecule type" value="Genomic_DNA"/>
</dbReference>
<organism evidence="3 4">
    <name type="scientific">Mesorhabditis spiculigera</name>
    <dbReference type="NCBI Taxonomy" id="96644"/>
    <lineage>
        <taxon>Eukaryota</taxon>
        <taxon>Metazoa</taxon>
        <taxon>Ecdysozoa</taxon>
        <taxon>Nematoda</taxon>
        <taxon>Chromadorea</taxon>
        <taxon>Rhabditida</taxon>
        <taxon>Rhabditina</taxon>
        <taxon>Rhabditomorpha</taxon>
        <taxon>Rhabditoidea</taxon>
        <taxon>Rhabditidae</taxon>
        <taxon>Mesorhabditinae</taxon>
        <taxon>Mesorhabditis</taxon>
    </lineage>
</organism>
<dbReference type="InterPro" id="IPR004947">
    <property type="entry name" value="DNase_II"/>
</dbReference>
<accession>A0AA36D0L5</accession>
<evidence type="ECO:0000313" key="3">
    <source>
        <dbReference type="EMBL" id="CAJ0578526.1"/>
    </source>
</evidence>
<evidence type="ECO:0000256" key="2">
    <source>
        <dbReference type="ARBA" id="ARBA00022801"/>
    </source>
</evidence>
<evidence type="ECO:0000256" key="1">
    <source>
        <dbReference type="ARBA" id="ARBA00007527"/>
    </source>
</evidence>
<dbReference type="GO" id="GO:0006309">
    <property type="term" value="P:apoptotic DNA fragmentation"/>
    <property type="evidence" value="ECO:0007669"/>
    <property type="project" value="TreeGrafter"/>
</dbReference>
<gene>
    <name evidence="3" type="ORF">MSPICULIGERA_LOCUS16774</name>
</gene>
<feature type="non-terminal residue" evidence="3">
    <location>
        <position position="1"/>
    </location>
</feature>